<dbReference type="GO" id="GO:0003864">
    <property type="term" value="F:3-methyl-2-oxobutanoate hydroxymethyltransferase activity"/>
    <property type="evidence" value="ECO:0007669"/>
    <property type="project" value="UniProtKB-EC"/>
</dbReference>
<evidence type="ECO:0000256" key="2">
    <source>
        <dbReference type="ARBA" id="ARBA00012618"/>
    </source>
</evidence>
<sequence>MLVLEMVPAALSAQLTEELPLCHTIGIGAGNGTAGQVLVLHDMLGVNLGKMARFVHNFMADAGSVKGAMEAYVQAVKNGSFPDNALHAW</sequence>
<dbReference type="GO" id="GO:0008168">
    <property type="term" value="F:methyltransferase activity"/>
    <property type="evidence" value="ECO:0007669"/>
    <property type="project" value="UniProtKB-KW"/>
</dbReference>
<keyword evidence="3 4" id="KW-0808">Transferase</keyword>
<dbReference type="AlphaFoldDB" id="A0A645HST8"/>
<dbReference type="GO" id="GO:0015940">
    <property type="term" value="P:pantothenate biosynthetic process"/>
    <property type="evidence" value="ECO:0007669"/>
    <property type="project" value="InterPro"/>
</dbReference>
<dbReference type="PANTHER" id="PTHR20881">
    <property type="entry name" value="3-METHYL-2-OXOBUTANOATE HYDROXYMETHYLTRANSFERASE"/>
    <property type="match status" value="1"/>
</dbReference>
<dbReference type="PANTHER" id="PTHR20881:SF0">
    <property type="entry name" value="3-METHYL-2-OXOBUTANOATE HYDROXYMETHYLTRANSFERASE"/>
    <property type="match status" value="1"/>
</dbReference>
<comment type="similarity">
    <text evidence="1">Belongs to the PanB family.</text>
</comment>
<evidence type="ECO:0000256" key="3">
    <source>
        <dbReference type="ARBA" id="ARBA00022679"/>
    </source>
</evidence>
<organism evidence="4">
    <name type="scientific">bioreactor metagenome</name>
    <dbReference type="NCBI Taxonomy" id="1076179"/>
    <lineage>
        <taxon>unclassified sequences</taxon>
        <taxon>metagenomes</taxon>
        <taxon>ecological metagenomes</taxon>
    </lineage>
</organism>
<dbReference type="GO" id="GO:0032259">
    <property type="term" value="P:methylation"/>
    <property type="evidence" value="ECO:0007669"/>
    <property type="project" value="UniProtKB-KW"/>
</dbReference>
<dbReference type="SUPFAM" id="SSF51621">
    <property type="entry name" value="Phosphoenolpyruvate/pyruvate domain"/>
    <property type="match status" value="1"/>
</dbReference>
<keyword evidence="4" id="KW-0489">Methyltransferase</keyword>
<dbReference type="InterPro" id="IPR040442">
    <property type="entry name" value="Pyrv_kinase-like_dom_sf"/>
</dbReference>
<dbReference type="EC" id="2.1.2.11" evidence="2"/>
<dbReference type="GO" id="GO:0005737">
    <property type="term" value="C:cytoplasm"/>
    <property type="evidence" value="ECO:0007669"/>
    <property type="project" value="TreeGrafter"/>
</dbReference>
<dbReference type="GO" id="GO:0000287">
    <property type="term" value="F:magnesium ion binding"/>
    <property type="evidence" value="ECO:0007669"/>
    <property type="project" value="TreeGrafter"/>
</dbReference>
<gene>
    <name evidence="4" type="primary">panB_37</name>
    <name evidence="4" type="ORF">SDC9_185977</name>
</gene>
<dbReference type="EMBL" id="VSSQ01093698">
    <property type="protein sequence ID" value="MPN38453.1"/>
    <property type="molecule type" value="Genomic_DNA"/>
</dbReference>
<protein>
    <recommendedName>
        <fullName evidence="2">3-methyl-2-oxobutanoate hydroxymethyltransferase</fullName>
        <ecNumber evidence="2">2.1.2.11</ecNumber>
    </recommendedName>
</protein>
<evidence type="ECO:0000313" key="4">
    <source>
        <dbReference type="EMBL" id="MPN38453.1"/>
    </source>
</evidence>
<accession>A0A645HST8</accession>
<dbReference type="InterPro" id="IPR015813">
    <property type="entry name" value="Pyrv/PenolPyrv_kinase-like_dom"/>
</dbReference>
<dbReference type="Gene3D" id="3.20.20.60">
    <property type="entry name" value="Phosphoenolpyruvate-binding domains"/>
    <property type="match status" value="1"/>
</dbReference>
<comment type="caution">
    <text evidence="4">The sequence shown here is derived from an EMBL/GenBank/DDBJ whole genome shotgun (WGS) entry which is preliminary data.</text>
</comment>
<reference evidence="4" key="1">
    <citation type="submission" date="2019-08" db="EMBL/GenBank/DDBJ databases">
        <authorList>
            <person name="Kucharzyk K."/>
            <person name="Murdoch R.W."/>
            <person name="Higgins S."/>
            <person name="Loffler F."/>
        </authorList>
    </citation>
    <scope>NUCLEOTIDE SEQUENCE</scope>
</reference>
<evidence type="ECO:0000256" key="1">
    <source>
        <dbReference type="ARBA" id="ARBA00008676"/>
    </source>
</evidence>
<dbReference type="Pfam" id="PF02548">
    <property type="entry name" value="Pantoate_transf"/>
    <property type="match status" value="1"/>
</dbReference>
<dbReference type="InterPro" id="IPR003700">
    <property type="entry name" value="Pantoate_hydroxy_MeTrfase"/>
</dbReference>
<proteinExistence type="inferred from homology"/>
<name>A0A645HST8_9ZZZZ</name>